<dbReference type="PROSITE" id="PS00108">
    <property type="entry name" value="PROTEIN_KINASE_ST"/>
    <property type="match status" value="1"/>
</dbReference>
<keyword evidence="2" id="KW-0808">Transferase</keyword>
<organism evidence="2 3">
    <name type="scientific">Planoprotostelium fungivorum</name>
    <dbReference type="NCBI Taxonomy" id="1890364"/>
    <lineage>
        <taxon>Eukaryota</taxon>
        <taxon>Amoebozoa</taxon>
        <taxon>Evosea</taxon>
        <taxon>Variosea</taxon>
        <taxon>Cavosteliida</taxon>
        <taxon>Cavosteliaceae</taxon>
        <taxon>Planoprotostelium</taxon>
    </lineage>
</organism>
<feature type="domain" description="Protein kinase" evidence="1">
    <location>
        <begin position="10"/>
        <end position="266"/>
    </location>
</feature>
<keyword evidence="2" id="KW-0418">Kinase</keyword>
<dbReference type="InterPro" id="IPR045269">
    <property type="entry name" value="Atg1-like"/>
</dbReference>
<sequence>MAISEVTGRFESLRDLTQGSYGSVYLARDKRTDEEVVIKKIRKKAEGYTRIRNEIKANMILKERDVDTCGFHGFFSSHLDTHLVFDYITGMDLYYVMHSRGFKPLPELAVRHILRCVAQTLSTCHRAGIAHRDVKLENIMVTPEHDDRVYLIDFGLCSFFDKDAEEEAFSRDYSGSSHYMSPEVIRHIPLRGTLADAWSLGVTAYALIFGSFPYGVRDAEQIFKGSESIPLPKDAGEVTLSPHMRHKLSRLLTVDPDRRASVEILL</sequence>
<dbReference type="OrthoDB" id="63267at2759"/>
<dbReference type="InParanoid" id="A0A2P6NJK9"/>
<name>A0A2P6NJK9_9EUKA</name>
<reference evidence="2 3" key="1">
    <citation type="journal article" date="2018" name="Genome Biol. Evol.">
        <title>Multiple Roots of Fruiting Body Formation in Amoebozoa.</title>
        <authorList>
            <person name="Hillmann F."/>
            <person name="Forbes G."/>
            <person name="Novohradska S."/>
            <person name="Ferling I."/>
            <person name="Riege K."/>
            <person name="Groth M."/>
            <person name="Westermann M."/>
            <person name="Marz M."/>
            <person name="Spaller T."/>
            <person name="Winckler T."/>
            <person name="Schaap P."/>
            <person name="Glockner G."/>
        </authorList>
    </citation>
    <scope>NUCLEOTIDE SEQUENCE [LARGE SCALE GENOMIC DNA]</scope>
    <source>
        <strain evidence="2 3">Jena</strain>
    </source>
</reference>
<dbReference type="AlphaFoldDB" id="A0A2P6NJK9"/>
<keyword evidence="3" id="KW-1185">Reference proteome</keyword>
<dbReference type="PROSITE" id="PS50011">
    <property type="entry name" value="PROTEIN_KINASE_DOM"/>
    <property type="match status" value="1"/>
</dbReference>
<dbReference type="Pfam" id="PF00069">
    <property type="entry name" value="Pkinase"/>
    <property type="match status" value="1"/>
</dbReference>
<dbReference type="GO" id="GO:0005524">
    <property type="term" value="F:ATP binding"/>
    <property type="evidence" value="ECO:0007669"/>
    <property type="project" value="InterPro"/>
</dbReference>
<dbReference type="EMBL" id="MDYQ01000069">
    <property type="protein sequence ID" value="PRP84122.1"/>
    <property type="molecule type" value="Genomic_DNA"/>
</dbReference>
<dbReference type="InterPro" id="IPR011009">
    <property type="entry name" value="Kinase-like_dom_sf"/>
</dbReference>
<dbReference type="STRING" id="1890364.A0A2P6NJK9"/>
<evidence type="ECO:0000313" key="3">
    <source>
        <dbReference type="Proteomes" id="UP000241769"/>
    </source>
</evidence>
<accession>A0A2P6NJK9</accession>
<dbReference type="InterPro" id="IPR008271">
    <property type="entry name" value="Ser/Thr_kinase_AS"/>
</dbReference>
<dbReference type="SMART" id="SM00220">
    <property type="entry name" value="S_TKc"/>
    <property type="match status" value="1"/>
</dbReference>
<dbReference type="GO" id="GO:0004674">
    <property type="term" value="F:protein serine/threonine kinase activity"/>
    <property type="evidence" value="ECO:0007669"/>
    <property type="project" value="UniProtKB-KW"/>
</dbReference>
<protein>
    <submittedName>
        <fullName evidence="2">Putative serine/threonine protein kinase</fullName>
    </submittedName>
</protein>
<dbReference type="PANTHER" id="PTHR24348:SF68">
    <property type="entry name" value="SERINE_THREONINE-PROTEIN KINASE ATG1C"/>
    <property type="match status" value="1"/>
</dbReference>
<dbReference type="InterPro" id="IPR000719">
    <property type="entry name" value="Prot_kinase_dom"/>
</dbReference>
<gene>
    <name evidence="2" type="ORF">PROFUN_04113</name>
</gene>
<dbReference type="GO" id="GO:0005737">
    <property type="term" value="C:cytoplasm"/>
    <property type="evidence" value="ECO:0007669"/>
    <property type="project" value="TreeGrafter"/>
</dbReference>
<comment type="caution">
    <text evidence="2">The sequence shown here is derived from an EMBL/GenBank/DDBJ whole genome shotgun (WGS) entry which is preliminary data.</text>
</comment>
<dbReference type="Gene3D" id="1.10.510.10">
    <property type="entry name" value="Transferase(Phosphotransferase) domain 1"/>
    <property type="match status" value="1"/>
</dbReference>
<evidence type="ECO:0000313" key="2">
    <source>
        <dbReference type="EMBL" id="PRP84122.1"/>
    </source>
</evidence>
<dbReference type="SUPFAM" id="SSF56112">
    <property type="entry name" value="Protein kinase-like (PK-like)"/>
    <property type="match status" value="1"/>
</dbReference>
<dbReference type="GO" id="GO:0010506">
    <property type="term" value="P:regulation of autophagy"/>
    <property type="evidence" value="ECO:0007669"/>
    <property type="project" value="InterPro"/>
</dbReference>
<dbReference type="Proteomes" id="UP000241769">
    <property type="component" value="Unassembled WGS sequence"/>
</dbReference>
<keyword evidence="2" id="KW-0723">Serine/threonine-protein kinase</keyword>
<evidence type="ECO:0000259" key="1">
    <source>
        <dbReference type="PROSITE" id="PS50011"/>
    </source>
</evidence>
<dbReference type="PANTHER" id="PTHR24348">
    <property type="entry name" value="SERINE/THREONINE-PROTEIN KINASE UNC-51-RELATED"/>
    <property type="match status" value="1"/>
</dbReference>
<proteinExistence type="predicted"/>